<name>A0ABP9DGB2_9BACT</name>
<evidence type="ECO:0000259" key="1">
    <source>
        <dbReference type="Pfam" id="PF01323"/>
    </source>
</evidence>
<organism evidence="2 3">
    <name type="scientific">Algivirga pacifica</name>
    <dbReference type="NCBI Taxonomy" id="1162670"/>
    <lineage>
        <taxon>Bacteria</taxon>
        <taxon>Pseudomonadati</taxon>
        <taxon>Bacteroidota</taxon>
        <taxon>Cytophagia</taxon>
        <taxon>Cytophagales</taxon>
        <taxon>Flammeovirgaceae</taxon>
        <taxon>Algivirga</taxon>
    </lineage>
</organism>
<proteinExistence type="predicted"/>
<dbReference type="Proteomes" id="UP001500298">
    <property type="component" value="Unassembled WGS sequence"/>
</dbReference>
<sequence>MFETVQKLVDVQSLALAVQKIQFKVAMKKIKIDVISDVVCPWCYIGKKRLQDAMDEGAEEFDFEVNWKPYQLHPDLPKEGMEKEAFARYKFGKGAEEIFQQVEVAARGEELPMDMSILEVIPNTAEAHRLMYLCRQEEKDEALGLELFKSFFVEGADLSNVEELLAKAKKVGVSQEVIDTFNNTSAGDEEARREEALYRQAGVNAVPSFIINDKYIIRGAQAAETFLQCFKDV</sequence>
<dbReference type="InterPro" id="IPR036249">
    <property type="entry name" value="Thioredoxin-like_sf"/>
</dbReference>
<evidence type="ECO:0000313" key="2">
    <source>
        <dbReference type="EMBL" id="GAA4843621.1"/>
    </source>
</evidence>
<keyword evidence="3" id="KW-1185">Reference proteome</keyword>
<feature type="domain" description="DSBA-like thioredoxin" evidence="1">
    <location>
        <begin position="32"/>
        <end position="228"/>
    </location>
</feature>
<dbReference type="InterPro" id="IPR001853">
    <property type="entry name" value="DSBA-like_thioredoxin_dom"/>
</dbReference>
<gene>
    <name evidence="2" type="ORF">GCM10023331_30750</name>
</gene>
<dbReference type="SUPFAM" id="SSF52833">
    <property type="entry name" value="Thioredoxin-like"/>
    <property type="match status" value="1"/>
</dbReference>
<evidence type="ECO:0000313" key="3">
    <source>
        <dbReference type="Proteomes" id="UP001500298"/>
    </source>
</evidence>
<reference evidence="3" key="1">
    <citation type="journal article" date="2019" name="Int. J. Syst. Evol. Microbiol.">
        <title>The Global Catalogue of Microorganisms (GCM) 10K type strain sequencing project: providing services to taxonomists for standard genome sequencing and annotation.</title>
        <authorList>
            <consortium name="The Broad Institute Genomics Platform"/>
            <consortium name="The Broad Institute Genome Sequencing Center for Infectious Disease"/>
            <person name="Wu L."/>
            <person name="Ma J."/>
        </authorList>
    </citation>
    <scope>NUCLEOTIDE SEQUENCE [LARGE SCALE GENOMIC DNA]</scope>
    <source>
        <strain evidence="3">JCM 18326</strain>
    </source>
</reference>
<dbReference type="PANTHER" id="PTHR13887">
    <property type="entry name" value="GLUTATHIONE S-TRANSFERASE KAPPA"/>
    <property type="match status" value="1"/>
</dbReference>
<dbReference type="PANTHER" id="PTHR13887:SF41">
    <property type="entry name" value="THIOREDOXIN SUPERFAMILY PROTEIN"/>
    <property type="match status" value="1"/>
</dbReference>
<dbReference type="CDD" id="cd03024">
    <property type="entry name" value="DsbA_FrnE"/>
    <property type="match status" value="1"/>
</dbReference>
<dbReference type="EMBL" id="BAABJX010000048">
    <property type="protein sequence ID" value="GAA4843621.1"/>
    <property type="molecule type" value="Genomic_DNA"/>
</dbReference>
<comment type="caution">
    <text evidence="2">The sequence shown here is derived from an EMBL/GenBank/DDBJ whole genome shotgun (WGS) entry which is preliminary data.</text>
</comment>
<dbReference type="Pfam" id="PF01323">
    <property type="entry name" value="DSBA"/>
    <property type="match status" value="1"/>
</dbReference>
<accession>A0ABP9DGB2</accession>
<dbReference type="Gene3D" id="3.40.30.10">
    <property type="entry name" value="Glutaredoxin"/>
    <property type="match status" value="1"/>
</dbReference>
<protein>
    <submittedName>
        <fullName evidence="2">DsbA family oxidoreductase</fullName>
    </submittedName>
</protein>